<dbReference type="SUPFAM" id="SSF101307">
    <property type="entry name" value="YutG-like"/>
    <property type="match status" value="1"/>
</dbReference>
<dbReference type="PATRIC" id="fig|263475.3.peg.4141"/>
<dbReference type="GeneID" id="301137283"/>
<evidence type="ECO:0000313" key="3">
    <source>
        <dbReference type="Proteomes" id="UP000036867"/>
    </source>
</evidence>
<reference evidence="3" key="1">
    <citation type="submission" date="2015-08" db="EMBL/GenBank/DDBJ databases">
        <title>Fjat-10028 dsm 16317.</title>
        <authorList>
            <person name="Liu B."/>
            <person name="Wang J."/>
            <person name="Zhu Y."/>
            <person name="Liu G."/>
            <person name="Chen Q."/>
            <person name="Chen Z."/>
            <person name="Lan J."/>
            <person name="Che J."/>
            <person name="Ge C."/>
            <person name="Shi H."/>
            <person name="Pan Z."/>
            <person name="Liu X."/>
        </authorList>
    </citation>
    <scope>NUCLEOTIDE SEQUENCE [LARGE SCALE GENOMIC DNA]</scope>
    <source>
        <strain evidence="3">DSM 16317</strain>
    </source>
</reference>
<evidence type="ECO:0000313" key="2">
    <source>
        <dbReference type="EMBL" id="KOO49533.1"/>
    </source>
</evidence>
<dbReference type="Pfam" id="PF04608">
    <property type="entry name" value="PgpA"/>
    <property type="match status" value="1"/>
</dbReference>
<dbReference type="GO" id="GO:0006629">
    <property type="term" value="P:lipid metabolic process"/>
    <property type="evidence" value="ECO:0007669"/>
    <property type="project" value="InterPro"/>
</dbReference>
<feature type="domain" description="YutG/PgpA" evidence="1">
    <location>
        <begin position="30"/>
        <end position="163"/>
    </location>
</feature>
<dbReference type="Proteomes" id="UP000036867">
    <property type="component" value="Unassembled WGS sequence"/>
</dbReference>
<dbReference type="EMBL" id="LILB01000005">
    <property type="protein sequence ID" value="KOO49533.1"/>
    <property type="molecule type" value="Genomic_DNA"/>
</dbReference>
<dbReference type="GO" id="GO:0008962">
    <property type="term" value="F:phosphatidylglycerophosphatase activity"/>
    <property type="evidence" value="ECO:0007669"/>
    <property type="project" value="InterPro"/>
</dbReference>
<dbReference type="CDD" id="cd06971">
    <property type="entry name" value="PgpA"/>
    <property type="match status" value="1"/>
</dbReference>
<sequence length="186" mass="20410">MYNKKLQVSSEVVAKAARDALERRGVTLKDIAEIVYEMQFAYNEGLSLDHCIESVDKVLNKREIQHAILVGIELDELAEKKLLSAPLQQLVESDEGLFGVDETIALGAVFTYGSIAVTTFGHLDKQKIGIIQQLDTKAGEGVHTFLDDLVGSIAASAASRLAHRIRDLEEQGKLIKDIKPYGTTTD</sequence>
<dbReference type="Gene3D" id="1.10.3760.10">
    <property type="entry name" value="PgpA-like"/>
    <property type="match status" value="1"/>
</dbReference>
<dbReference type="RefSeq" id="WP_053417704.1">
    <property type="nucleotide sequence ID" value="NZ_CP063302.1"/>
</dbReference>
<dbReference type="OrthoDB" id="9793244at2"/>
<proteinExistence type="predicted"/>
<dbReference type="InterPro" id="IPR036681">
    <property type="entry name" value="PgpA-like_sf"/>
</dbReference>
<keyword evidence="3" id="KW-1185">Reference proteome</keyword>
<dbReference type="InterPro" id="IPR007686">
    <property type="entry name" value="YutG/PgpA"/>
</dbReference>
<gene>
    <name evidence="2" type="ORF">AMD00_14375</name>
</gene>
<comment type="caution">
    <text evidence="2">The sequence shown here is derived from an EMBL/GenBank/DDBJ whole genome shotgun (WGS) entry which is preliminary data.</text>
</comment>
<dbReference type="AlphaFoldDB" id="A0A0M0LFS1"/>
<dbReference type="STRING" id="263475.AMD00_14375"/>
<protein>
    <submittedName>
        <fullName evidence="2">Phosphatidylglycerophosphatase</fullName>
    </submittedName>
</protein>
<organism evidence="2 3">
    <name type="scientific">Viridibacillus arvi</name>
    <dbReference type="NCBI Taxonomy" id="263475"/>
    <lineage>
        <taxon>Bacteria</taxon>
        <taxon>Bacillati</taxon>
        <taxon>Bacillota</taxon>
        <taxon>Bacilli</taxon>
        <taxon>Bacillales</taxon>
        <taxon>Caryophanaceae</taxon>
        <taxon>Viridibacillus</taxon>
    </lineage>
</organism>
<accession>A0A0M0LFS1</accession>
<dbReference type="InterPro" id="IPR026038">
    <property type="entry name" value="Put_PGPase"/>
</dbReference>
<name>A0A0M0LFS1_9BACL</name>
<dbReference type="PIRSF" id="PIRSF019587">
    <property type="entry name" value="PGPase"/>
    <property type="match status" value="1"/>
</dbReference>
<evidence type="ECO:0000259" key="1">
    <source>
        <dbReference type="Pfam" id="PF04608"/>
    </source>
</evidence>